<dbReference type="InterPro" id="IPR010743">
    <property type="entry name" value="Methionine_synth_MetW"/>
</dbReference>
<dbReference type="RefSeq" id="WP_211327521.1">
    <property type="nucleotide sequence ID" value="NZ_REFJ01000001.1"/>
</dbReference>
<protein>
    <submittedName>
        <fullName evidence="1">Methionine biosynthesis protein MetW</fullName>
    </submittedName>
</protein>
<comment type="caution">
    <text evidence="1">The sequence shown here is derived from an EMBL/GenBank/DDBJ whole genome shotgun (WGS) entry which is preliminary data.</text>
</comment>
<name>A0A3M0AI16_9GAMM</name>
<evidence type="ECO:0000313" key="1">
    <source>
        <dbReference type="EMBL" id="RMA82215.1"/>
    </source>
</evidence>
<dbReference type="AlphaFoldDB" id="A0A3M0AI16"/>
<dbReference type="SUPFAM" id="SSF53335">
    <property type="entry name" value="S-adenosyl-L-methionine-dependent methyltransferases"/>
    <property type="match status" value="1"/>
</dbReference>
<dbReference type="NCBIfam" id="TIGR02081">
    <property type="entry name" value="metW"/>
    <property type="match status" value="1"/>
</dbReference>
<organism evidence="1 2">
    <name type="scientific">Umboniibacter marinipuniceus</name>
    <dbReference type="NCBI Taxonomy" id="569599"/>
    <lineage>
        <taxon>Bacteria</taxon>
        <taxon>Pseudomonadati</taxon>
        <taxon>Pseudomonadota</taxon>
        <taxon>Gammaproteobacteria</taxon>
        <taxon>Cellvibrionales</taxon>
        <taxon>Cellvibrionaceae</taxon>
        <taxon>Umboniibacter</taxon>
    </lineage>
</organism>
<dbReference type="Pfam" id="PF07021">
    <property type="entry name" value="MetW"/>
    <property type="match status" value="1"/>
</dbReference>
<dbReference type="EMBL" id="REFJ01000001">
    <property type="protein sequence ID" value="RMA82215.1"/>
    <property type="molecule type" value="Genomic_DNA"/>
</dbReference>
<dbReference type="InterPro" id="IPR029063">
    <property type="entry name" value="SAM-dependent_MTases_sf"/>
</dbReference>
<sequence length="202" mass="23046">MTNIRRDFALVGEWLNSGDRVLDLGCGDGVLLHYLSQQKQTRGLGLEIDEQNIQACVQRGMSVIEQDLNKGLARFDDESFDAVVMTQALQAVNRPDKLVADMLRVGKRCIITFPNFGHWRPRLYLALKGRMPVSDYMPYSWYDTPNIHFFTVRDFEDFCQQNGYRISAKAMIAGDGTTKTGGILSRLWPNLFAETALYQLER</sequence>
<reference evidence="1 2" key="1">
    <citation type="submission" date="2018-10" db="EMBL/GenBank/DDBJ databases">
        <title>Genomic Encyclopedia of Type Strains, Phase IV (KMG-IV): sequencing the most valuable type-strain genomes for metagenomic binning, comparative biology and taxonomic classification.</title>
        <authorList>
            <person name="Goeker M."/>
        </authorList>
    </citation>
    <scope>NUCLEOTIDE SEQUENCE [LARGE SCALE GENOMIC DNA]</scope>
    <source>
        <strain evidence="1 2">DSM 25080</strain>
    </source>
</reference>
<gene>
    <name evidence="1" type="ORF">DFR27_0163</name>
</gene>
<keyword evidence="2" id="KW-1185">Reference proteome</keyword>
<evidence type="ECO:0000313" key="2">
    <source>
        <dbReference type="Proteomes" id="UP000267187"/>
    </source>
</evidence>
<dbReference type="Gene3D" id="3.40.50.150">
    <property type="entry name" value="Vaccinia Virus protein VP39"/>
    <property type="match status" value="1"/>
</dbReference>
<dbReference type="CDD" id="cd02440">
    <property type="entry name" value="AdoMet_MTases"/>
    <property type="match status" value="1"/>
</dbReference>
<accession>A0A3M0AI16</accession>
<proteinExistence type="predicted"/>
<dbReference type="Proteomes" id="UP000267187">
    <property type="component" value="Unassembled WGS sequence"/>
</dbReference>